<dbReference type="SUPFAM" id="SSF55874">
    <property type="entry name" value="ATPase domain of HSP90 chaperone/DNA topoisomerase II/histidine kinase"/>
    <property type="match status" value="1"/>
</dbReference>
<reference evidence="2" key="1">
    <citation type="journal article" date="2019" name="Int. J. Syst. Evol. Microbiol.">
        <title>The Global Catalogue of Microorganisms (GCM) 10K type strain sequencing project: providing services to taxonomists for standard genome sequencing and annotation.</title>
        <authorList>
            <consortium name="The Broad Institute Genomics Platform"/>
            <consortium name="The Broad Institute Genome Sequencing Center for Infectious Disease"/>
            <person name="Wu L."/>
            <person name="Ma J."/>
        </authorList>
    </citation>
    <scope>NUCLEOTIDE SEQUENCE [LARGE SCALE GENOMIC DNA]</scope>
    <source>
        <strain evidence="2">CECT 8064</strain>
    </source>
</reference>
<dbReference type="InterPro" id="IPR050267">
    <property type="entry name" value="Anti-sigma-factor_SerPK"/>
</dbReference>
<name>A0ABV9BHA8_9ACTN</name>
<dbReference type="GO" id="GO:0005524">
    <property type="term" value="F:ATP binding"/>
    <property type="evidence" value="ECO:0007669"/>
    <property type="project" value="UniProtKB-KW"/>
</dbReference>
<dbReference type="Proteomes" id="UP001595990">
    <property type="component" value="Unassembled WGS sequence"/>
</dbReference>
<comment type="caution">
    <text evidence="1">The sequence shown here is derived from an EMBL/GenBank/DDBJ whole genome shotgun (WGS) entry which is preliminary data.</text>
</comment>
<protein>
    <submittedName>
        <fullName evidence="1">ATP-binding protein</fullName>
    </submittedName>
</protein>
<gene>
    <name evidence="1" type="ORF">ACFPEN_10865</name>
</gene>
<keyword evidence="1" id="KW-0547">Nucleotide-binding</keyword>
<dbReference type="InterPro" id="IPR036890">
    <property type="entry name" value="HATPase_C_sf"/>
</dbReference>
<dbReference type="RefSeq" id="WP_397613195.1">
    <property type="nucleotide sequence ID" value="NZ_JBHSFS010000004.1"/>
</dbReference>
<evidence type="ECO:0000313" key="2">
    <source>
        <dbReference type="Proteomes" id="UP001595990"/>
    </source>
</evidence>
<organism evidence="1 2">
    <name type="scientific">Streptomyces ehimensis</name>
    <dbReference type="NCBI Taxonomy" id="68195"/>
    <lineage>
        <taxon>Bacteria</taxon>
        <taxon>Bacillati</taxon>
        <taxon>Actinomycetota</taxon>
        <taxon>Actinomycetes</taxon>
        <taxon>Kitasatosporales</taxon>
        <taxon>Streptomycetaceae</taxon>
        <taxon>Streptomyces</taxon>
    </lineage>
</organism>
<dbReference type="CDD" id="cd16936">
    <property type="entry name" value="HATPase_RsbW-like"/>
    <property type="match status" value="1"/>
</dbReference>
<dbReference type="PANTHER" id="PTHR35526">
    <property type="entry name" value="ANTI-SIGMA-F FACTOR RSBW-RELATED"/>
    <property type="match status" value="1"/>
</dbReference>
<keyword evidence="2" id="KW-1185">Reference proteome</keyword>
<evidence type="ECO:0000313" key="1">
    <source>
        <dbReference type="EMBL" id="MFC4513437.1"/>
    </source>
</evidence>
<keyword evidence="1" id="KW-0067">ATP-binding</keyword>
<dbReference type="PANTHER" id="PTHR35526:SF3">
    <property type="entry name" value="ANTI-SIGMA-F FACTOR RSBW"/>
    <property type="match status" value="1"/>
</dbReference>
<proteinExistence type="predicted"/>
<sequence>MSGLGGTYLLSAPVAPGTARLAREFVTASLVAADRRLLIENARICVSDAVANVVRHARVPELAVQVTVDPERVLVAVRDDDPGRPPWPRPPCVGDASGLALLRRLAHASGVRWVWDELRPVGKQVWFELRQDVPLPVSAAVGSGNPHPAAVRA</sequence>
<dbReference type="EMBL" id="JBHSFS010000004">
    <property type="protein sequence ID" value="MFC4513437.1"/>
    <property type="molecule type" value="Genomic_DNA"/>
</dbReference>
<dbReference type="Gene3D" id="3.30.565.10">
    <property type="entry name" value="Histidine kinase-like ATPase, C-terminal domain"/>
    <property type="match status" value="1"/>
</dbReference>
<accession>A0ABV9BHA8</accession>